<name>A0A544BR20_VIBCL</name>
<sequence length="205" mass="23453">MRCQPLRRALWHYFLNVEIGNMKKILLLVFPLFILFGCGESMPKVDAAKDYKILSVDDFSFQGRKRTKIIIVSPDAKNSEEFVHTAISVAYDQQKVTKSDVVTVFLEPDKELVGYGYAYAIVNYAPDGKGNSGKQDWKWEAESASSLIPESSLEIAKLWYSHRSSFQKDGLTNEPELISFLAQKYALSEENIRLPWVGREKYQVK</sequence>
<dbReference type="AlphaFoldDB" id="A0A544BR20"/>
<gene>
    <name evidence="2" type="ORF">FLM02_18540</name>
</gene>
<proteinExistence type="predicted"/>
<accession>A0A544BR20</accession>
<evidence type="ECO:0000259" key="1">
    <source>
        <dbReference type="Pfam" id="PF16175"/>
    </source>
</evidence>
<feature type="domain" description="DUF4875" evidence="1">
    <location>
        <begin position="48"/>
        <end position="197"/>
    </location>
</feature>
<organism evidence="2 3">
    <name type="scientific">Vibrio cholerae</name>
    <dbReference type="NCBI Taxonomy" id="666"/>
    <lineage>
        <taxon>Bacteria</taxon>
        <taxon>Pseudomonadati</taxon>
        <taxon>Pseudomonadota</taxon>
        <taxon>Gammaproteobacteria</taxon>
        <taxon>Vibrionales</taxon>
        <taxon>Vibrionaceae</taxon>
        <taxon>Vibrio</taxon>
    </lineage>
</organism>
<reference evidence="2 3" key="1">
    <citation type="submission" date="2019-07" db="EMBL/GenBank/DDBJ databases">
        <title>Phenotypic and genotypic antimicrobial resistance traits of Vibrio cholerae non-O1/non-O139 isolated from a large Austrian lake frequently associated with cases of infection.</title>
        <authorList>
            <person name="Lepuschitz S."/>
            <person name="Baron S."/>
            <person name="Larvor E."/>
            <person name="Granier S."/>
            <person name="Pretzer C."/>
            <person name="Mach R.L."/>
            <person name="Farnleitner A.H."/>
            <person name="Ruppitsch W."/>
            <person name="Pleininger S."/>
            <person name="Indra A."/>
            <person name="Kirschner A.K.T."/>
        </authorList>
    </citation>
    <scope>NUCLEOTIDE SEQUENCE [LARGE SCALE GENOMIC DNA]</scope>
    <source>
        <strain evidence="2 3">A12JL36W90</strain>
    </source>
</reference>
<dbReference type="Pfam" id="PF16175">
    <property type="entry name" value="DUF4875"/>
    <property type="match status" value="1"/>
</dbReference>
<dbReference type="Proteomes" id="UP000319979">
    <property type="component" value="Unassembled WGS sequence"/>
</dbReference>
<evidence type="ECO:0000313" key="3">
    <source>
        <dbReference type="Proteomes" id="UP000319979"/>
    </source>
</evidence>
<protein>
    <submittedName>
        <fullName evidence="2">DUF4875 domain-containing protein</fullName>
    </submittedName>
</protein>
<comment type="caution">
    <text evidence="2">The sequence shown here is derived from an EMBL/GenBank/DDBJ whole genome shotgun (WGS) entry which is preliminary data.</text>
</comment>
<dbReference type="EMBL" id="VIOS01000132">
    <property type="protein sequence ID" value="TQP08828.1"/>
    <property type="molecule type" value="Genomic_DNA"/>
</dbReference>
<dbReference type="Gene3D" id="3.10.310.90">
    <property type="match status" value="1"/>
</dbReference>
<evidence type="ECO:0000313" key="2">
    <source>
        <dbReference type="EMBL" id="TQP08828.1"/>
    </source>
</evidence>
<dbReference type="InterPro" id="IPR032383">
    <property type="entry name" value="DUF4875"/>
</dbReference>
<dbReference type="Gene3D" id="6.10.20.130">
    <property type="match status" value="1"/>
</dbReference>